<name>A0A430F8V3_9BIFI</name>
<reference evidence="1 2" key="1">
    <citation type="submission" date="2018-09" db="EMBL/GenBank/DDBJ databases">
        <title>Characterization of the phylogenetic diversity of five novel species belonging to the genus Bifidobacterium.</title>
        <authorList>
            <person name="Lugli G.A."/>
            <person name="Duranti S."/>
            <person name="Milani C."/>
        </authorList>
    </citation>
    <scope>NUCLEOTIDE SEQUENCE [LARGE SCALE GENOMIC DNA]</scope>
    <source>
        <strain evidence="1 2">2020B</strain>
    </source>
</reference>
<organism evidence="1 2">
    <name type="scientific">Bifidobacterium castoris</name>
    <dbReference type="NCBI Taxonomy" id="2306972"/>
    <lineage>
        <taxon>Bacteria</taxon>
        <taxon>Bacillati</taxon>
        <taxon>Actinomycetota</taxon>
        <taxon>Actinomycetes</taxon>
        <taxon>Bifidobacteriales</taxon>
        <taxon>Bifidobacteriaceae</taxon>
        <taxon>Bifidobacterium</taxon>
    </lineage>
</organism>
<protein>
    <submittedName>
        <fullName evidence="1">Uncharacterized protein</fullName>
    </submittedName>
</protein>
<proteinExistence type="predicted"/>
<dbReference type="RefSeq" id="WP_164518399.1">
    <property type="nucleotide sequence ID" value="NZ_QXGI01000002.1"/>
</dbReference>
<dbReference type="AlphaFoldDB" id="A0A430F8V3"/>
<comment type="caution">
    <text evidence="1">The sequence shown here is derived from an EMBL/GenBank/DDBJ whole genome shotgun (WGS) entry which is preliminary data.</text>
</comment>
<accession>A0A430F8V3</accession>
<sequence length="58" mass="6111">MIDNTTMGQMARSPATWHCAHIVEPPVAYLGISSTITRYAAVGSAAASPEAIQLSYSD</sequence>
<evidence type="ECO:0000313" key="2">
    <source>
        <dbReference type="Proteomes" id="UP000288052"/>
    </source>
</evidence>
<evidence type="ECO:0000313" key="1">
    <source>
        <dbReference type="EMBL" id="RSX49256.1"/>
    </source>
</evidence>
<dbReference type="Proteomes" id="UP000288052">
    <property type="component" value="Unassembled WGS sequence"/>
</dbReference>
<gene>
    <name evidence="1" type="ORF">D2E22_0676</name>
</gene>
<keyword evidence="2" id="KW-1185">Reference proteome</keyword>
<dbReference type="EMBL" id="QXGI01000002">
    <property type="protein sequence ID" value="RSX49256.1"/>
    <property type="molecule type" value="Genomic_DNA"/>
</dbReference>